<proteinExistence type="predicted"/>
<protein>
    <recommendedName>
        <fullName evidence="3">DUF1257 domain-containing protein</fullName>
    </recommendedName>
</protein>
<evidence type="ECO:0008006" key="3">
    <source>
        <dbReference type="Google" id="ProtNLM"/>
    </source>
</evidence>
<accession>A0A241XR49</accession>
<reference evidence="2" key="1">
    <citation type="submission" date="2017-05" db="EMBL/GenBank/DDBJ databases">
        <authorList>
            <person name="Giani T."/>
            <person name="Arena F."/>
            <person name="Pollini S."/>
            <person name="Di Pilato V."/>
            <person name="D'Andrea M.M."/>
            <person name="Henrici De Angelis L."/>
            <person name="Bassetti M."/>
            <person name="Rossolini G.M."/>
        </authorList>
    </citation>
    <scope>NUCLEOTIDE SEQUENCE [LARGE SCALE GENOMIC DNA]</scope>
    <source>
        <strain evidence="2">S567_C10_BS</strain>
    </source>
</reference>
<sequence length="130" mass="14695">MSHIVKGRVSVAYQDKDVLIKALQVVGNVYVDERLYRVGVGFTSEKYSLVLVDKSDTHKRIGYNLESGVWSQFQEDWGSYGEWTKAAASKIQDAYIAFHYQKQLESDGFNVTVTQLADGSLNVFAEEKSF</sequence>
<dbReference type="AlphaFoldDB" id="A0A241XR49"/>
<dbReference type="Proteomes" id="UP000194857">
    <property type="component" value="Unassembled WGS sequence"/>
</dbReference>
<gene>
    <name evidence="1" type="ORF">CAZ10_08985</name>
</gene>
<dbReference type="RefSeq" id="WP_065085842.1">
    <property type="nucleotide sequence ID" value="NZ_NFFZ01000004.1"/>
</dbReference>
<evidence type="ECO:0000313" key="1">
    <source>
        <dbReference type="EMBL" id="OTI62973.1"/>
    </source>
</evidence>
<dbReference type="EMBL" id="NFFZ01000004">
    <property type="protein sequence ID" value="OTI62973.1"/>
    <property type="molecule type" value="Genomic_DNA"/>
</dbReference>
<name>A0A241XR49_PSEAI</name>
<comment type="caution">
    <text evidence="1">The sequence shown here is derived from an EMBL/GenBank/DDBJ whole genome shotgun (WGS) entry which is preliminary data.</text>
</comment>
<organism evidence="1 2">
    <name type="scientific">Pseudomonas aeruginosa</name>
    <dbReference type="NCBI Taxonomy" id="287"/>
    <lineage>
        <taxon>Bacteria</taxon>
        <taxon>Pseudomonadati</taxon>
        <taxon>Pseudomonadota</taxon>
        <taxon>Gammaproteobacteria</taxon>
        <taxon>Pseudomonadales</taxon>
        <taxon>Pseudomonadaceae</taxon>
        <taxon>Pseudomonas</taxon>
    </lineage>
</organism>
<evidence type="ECO:0000313" key="2">
    <source>
        <dbReference type="Proteomes" id="UP000194857"/>
    </source>
</evidence>